<comment type="caution">
    <text evidence="9">The sequence shown here is derived from an EMBL/GenBank/DDBJ whole genome shotgun (WGS) entry which is preliminary data.</text>
</comment>
<dbReference type="NCBIfam" id="NF008277">
    <property type="entry name" value="PRK11055.1"/>
    <property type="match status" value="1"/>
</dbReference>
<name>A0A6A7XXN9_9HYPH</name>
<dbReference type="EC" id="5.1.3.3" evidence="5"/>
<keyword evidence="4 5" id="KW-0119">Carbohydrate metabolism</keyword>
<dbReference type="GO" id="GO:0033499">
    <property type="term" value="P:galactose catabolic process via UDP-galactose, Leloir pathway"/>
    <property type="evidence" value="ECO:0007669"/>
    <property type="project" value="TreeGrafter"/>
</dbReference>
<dbReference type="PANTHER" id="PTHR10091">
    <property type="entry name" value="ALDOSE-1-EPIMERASE"/>
    <property type="match status" value="1"/>
</dbReference>
<evidence type="ECO:0000256" key="3">
    <source>
        <dbReference type="ARBA" id="ARBA00023235"/>
    </source>
</evidence>
<comment type="similarity">
    <text evidence="2 5">Belongs to the aldose epimerase family.</text>
</comment>
<dbReference type="InterPro" id="IPR047215">
    <property type="entry name" value="Galactose_mutarotase-like"/>
</dbReference>
<evidence type="ECO:0000256" key="2">
    <source>
        <dbReference type="ARBA" id="ARBA00006206"/>
    </source>
</evidence>
<dbReference type="Gene3D" id="2.70.98.10">
    <property type="match status" value="1"/>
</dbReference>
<evidence type="ECO:0000256" key="7">
    <source>
        <dbReference type="PIRSR" id="PIRSR005096-2"/>
    </source>
</evidence>
<dbReference type="InterPro" id="IPR015443">
    <property type="entry name" value="Aldose_1-epimerase"/>
</dbReference>
<feature type="binding site" evidence="7">
    <location>
        <position position="239"/>
    </location>
    <ligand>
        <name>beta-D-galactose</name>
        <dbReference type="ChEBI" id="CHEBI:27667"/>
    </ligand>
</feature>
<dbReference type="UniPathway" id="UPA00242"/>
<dbReference type="EMBL" id="VWNA01000001">
    <property type="protein sequence ID" value="MQT11175.1"/>
    <property type="molecule type" value="Genomic_DNA"/>
</dbReference>
<dbReference type="InterPro" id="IPR011013">
    <property type="entry name" value="Gal_mutarotase_sf_dom"/>
</dbReference>
<evidence type="ECO:0000256" key="8">
    <source>
        <dbReference type="PIRSR" id="PIRSR005096-3"/>
    </source>
</evidence>
<protein>
    <recommendedName>
        <fullName evidence="5">Aldose 1-epimerase</fullName>
        <ecNumber evidence="5">5.1.3.3</ecNumber>
    </recommendedName>
</protein>
<dbReference type="GO" id="GO:0006006">
    <property type="term" value="P:glucose metabolic process"/>
    <property type="evidence" value="ECO:0007669"/>
    <property type="project" value="TreeGrafter"/>
</dbReference>
<keyword evidence="3 5" id="KW-0413">Isomerase</keyword>
<evidence type="ECO:0000313" key="9">
    <source>
        <dbReference type="EMBL" id="MQT11175.1"/>
    </source>
</evidence>
<dbReference type="PIRSF" id="PIRSF005096">
    <property type="entry name" value="GALM"/>
    <property type="match status" value="1"/>
</dbReference>
<sequence>MTRQVVGSFEGNPIEEITLTAPGGAQAKVLTYGAILRDLKVPLADGSLRRVVVGFADVGAYLHNPGFVGTTVGRYANRIGKGRFHIDGHEYTVSRNEGENHLHGGVQGFSHKLWRLVSAEPDSVTLALTSPDGDQGFPGTLEATCVYRLLDPGTLRVELTATTDAPTLCNLCNHAYFTLEPGRAIRDLTLQVAAQHYTPVDAGLIPTGEIAPVAGTPYDFRLARPIGDEARYDLNFVIDRSERGLKHAATLRSPRDGLVLEVWTTEPGLQLYDGGGLGAEPAGLDGAIYFPHAGVCLETQLFPDSPNQPGFPSPLLQPGDVYEHITDYRFVAG</sequence>
<reference evidence="9 10" key="1">
    <citation type="submission" date="2019-09" db="EMBL/GenBank/DDBJ databases">
        <title>Segnochrobactrum spirostomi gen. nov., sp. nov., isolated from the ciliate Spirostomum cf. yagiui and description of a novel family, Segnochrobactraceae fam. nov. within the order Rhizobiales of the class Alphaproteobacteria.</title>
        <authorList>
            <person name="Akter S."/>
            <person name="Shazib S.U.A."/>
            <person name="Shin M.K."/>
        </authorList>
    </citation>
    <scope>NUCLEOTIDE SEQUENCE [LARGE SCALE GENOMIC DNA]</scope>
    <source>
        <strain evidence="9 10">Sp-1</strain>
    </source>
</reference>
<dbReference type="RefSeq" id="WP_153477557.1">
    <property type="nucleotide sequence ID" value="NZ_VWNA01000001.1"/>
</dbReference>
<comment type="catalytic activity">
    <reaction evidence="5">
        <text>alpha-D-glucose = beta-D-glucose</text>
        <dbReference type="Rhea" id="RHEA:10264"/>
        <dbReference type="ChEBI" id="CHEBI:15903"/>
        <dbReference type="ChEBI" id="CHEBI:17925"/>
        <dbReference type="EC" id="5.1.3.3"/>
    </reaction>
</comment>
<feature type="binding site" evidence="8">
    <location>
        <begin position="174"/>
        <end position="176"/>
    </location>
    <ligand>
        <name>beta-D-galactose</name>
        <dbReference type="ChEBI" id="CHEBI:27667"/>
    </ligand>
</feature>
<dbReference type="Proteomes" id="UP000332515">
    <property type="component" value="Unassembled WGS sequence"/>
</dbReference>
<organism evidence="9 10">
    <name type="scientific">Segnochrobactrum spirostomi</name>
    <dbReference type="NCBI Taxonomy" id="2608987"/>
    <lineage>
        <taxon>Bacteria</taxon>
        <taxon>Pseudomonadati</taxon>
        <taxon>Pseudomonadota</taxon>
        <taxon>Alphaproteobacteria</taxon>
        <taxon>Hyphomicrobiales</taxon>
        <taxon>Segnochrobactraceae</taxon>
        <taxon>Segnochrobactrum</taxon>
    </lineage>
</organism>
<dbReference type="GO" id="GO:0004034">
    <property type="term" value="F:aldose 1-epimerase activity"/>
    <property type="evidence" value="ECO:0007669"/>
    <property type="project" value="UniProtKB-EC"/>
</dbReference>
<evidence type="ECO:0000256" key="6">
    <source>
        <dbReference type="PIRSR" id="PIRSR005096-1"/>
    </source>
</evidence>
<keyword evidence="10" id="KW-1185">Reference proteome</keyword>
<dbReference type="AlphaFoldDB" id="A0A6A7XXN9"/>
<dbReference type="InterPro" id="IPR014718">
    <property type="entry name" value="GH-type_carb-bd"/>
</dbReference>
<dbReference type="GO" id="GO:0005737">
    <property type="term" value="C:cytoplasm"/>
    <property type="evidence" value="ECO:0007669"/>
    <property type="project" value="TreeGrafter"/>
</dbReference>
<accession>A0A6A7XXN9</accession>
<proteinExistence type="inferred from homology"/>
<evidence type="ECO:0000256" key="4">
    <source>
        <dbReference type="ARBA" id="ARBA00023277"/>
    </source>
</evidence>
<gene>
    <name evidence="9" type="ORF">F0357_00480</name>
</gene>
<dbReference type="GO" id="GO:0030246">
    <property type="term" value="F:carbohydrate binding"/>
    <property type="evidence" value="ECO:0007669"/>
    <property type="project" value="InterPro"/>
</dbReference>
<dbReference type="InterPro" id="IPR008183">
    <property type="entry name" value="Aldose_1/G6P_1-epimerase"/>
</dbReference>
<evidence type="ECO:0000313" key="10">
    <source>
        <dbReference type="Proteomes" id="UP000332515"/>
    </source>
</evidence>
<dbReference type="CDD" id="cd09019">
    <property type="entry name" value="galactose_mutarotase_like"/>
    <property type="match status" value="1"/>
</dbReference>
<feature type="active site" description="Proton acceptor" evidence="6">
    <location>
        <position position="298"/>
    </location>
</feature>
<dbReference type="SUPFAM" id="SSF74650">
    <property type="entry name" value="Galactose mutarotase-like"/>
    <property type="match status" value="1"/>
</dbReference>
<feature type="binding site" evidence="8">
    <location>
        <begin position="77"/>
        <end position="78"/>
    </location>
    <ligand>
        <name>beta-D-galactose</name>
        <dbReference type="ChEBI" id="CHEBI:27667"/>
    </ligand>
</feature>
<evidence type="ECO:0000256" key="1">
    <source>
        <dbReference type="ARBA" id="ARBA00005028"/>
    </source>
</evidence>
<feature type="active site" description="Proton donor" evidence="6">
    <location>
        <position position="174"/>
    </location>
</feature>
<evidence type="ECO:0000256" key="5">
    <source>
        <dbReference type="PIRNR" id="PIRNR005096"/>
    </source>
</evidence>
<comment type="pathway">
    <text evidence="1 5">Carbohydrate metabolism; hexose metabolism.</text>
</comment>
<dbReference type="Pfam" id="PF01263">
    <property type="entry name" value="Aldose_epim"/>
    <property type="match status" value="1"/>
</dbReference>
<dbReference type="PANTHER" id="PTHR10091:SF0">
    <property type="entry name" value="GALACTOSE MUTAROTASE"/>
    <property type="match status" value="1"/>
</dbReference>